<dbReference type="STRING" id="417292.SAMN05421806_102527"/>
<dbReference type="SUPFAM" id="SSF53335">
    <property type="entry name" value="S-adenosyl-L-methionine-dependent methyltransferases"/>
    <property type="match status" value="1"/>
</dbReference>
<dbReference type="CDD" id="cd02440">
    <property type="entry name" value="AdoMet_MTases"/>
    <property type="match status" value="1"/>
</dbReference>
<dbReference type="RefSeq" id="WP_093608272.1">
    <property type="nucleotide sequence ID" value="NZ_FNFF01000002.1"/>
</dbReference>
<dbReference type="PANTHER" id="PTHR43667:SF2">
    <property type="entry name" value="FATTY ACID C-METHYL TRANSFERASE"/>
    <property type="match status" value="1"/>
</dbReference>
<dbReference type="AlphaFoldDB" id="A0A1G8WKE7"/>
<keyword evidence="2" id="KW-0808">Transferase</keyword>
<feature type="domain" description="Methyltransferase" evidence="1">
    <location>
        <begin position="40"/>
        <end position="135"/>
    </location>
</feature>
<accession>A0A1G8WKE7</accession>
<dbReference type="InterPro" id="IPR041698">
    <property type="entry name" value="Methyltransf_25"/>
</dbReference>
<dbReference type="GO" id="GO:0008168">
    <property type="term" value="F:methyltransferase activity"/>
    <property type="evidence" value="ECO:0007669"/>
    <property type="project" value="UniProtKB-KW"/>
</dbReference>
<reference evidence="2 3" key="1">
    <citation type="submission" date="2016-10" db="EMBL/GenBank/DDBJ databases">
        <authorList>
            <person name="de Groot N.N."/>
        </authorList>
    </citation>
    <scope>NUCLEOTIDE SEQUENCE [LARGE SCALE GENOMIC DNA]</scope>
    <source>
        <strain evidence="2 3">CGMCC 4.5727</strain>
    </source>
</reference>
<dbReference type="EMBL" id="FNFF01000002">
    <property type="protein sequence ID" value="SDJ78799.1"/>
    <property type="molecule type" value="Genomic_DNA"/>
</dbReference>
<protein>
    <submittedName>
        <fullName evidence="2">Methyltransferase domain-containing protein</fullName>
    </submittedName>
</protein>
<dbReference type="InterPro" id="IPR029063">
    <property type="entry name" value="SAM-dependent_MTases_sf"/>
</dbReference>
<proteinExistence type="predicted"/>
<dbReference type="Gene3D" id="3.40.50.150">
    <property type="entry name" value="Vaccinia Virus protein VP39"/>
    <property type="match status" value="1"/>
</dbReference>
<keyword evidence="2" id="KW-0489">Methyltransferase</keyword>
<name>A0A1G8WKE7_9ACTN</name>
<dbReference type="InterPro" id="IPR050723">
    <property type="entry name" value="CFA/CMAS"/>
</dbReference>
<dbReference type="GO" id="GO:0032259">
    <property type="term" value="P:methylation"/>
    <property type="evidence" value="ECO:0007669"/>
    <property type="project" value="UniProtKB-KW"/>
</dbReference>
<dbReference type="Proteomes" id="UP000199155">
    <property type="component" value="Unassembled WGS sequence"/>
</dbReference>
<dbReference type="PANTHER" id="PTHR43667">
    <property type="entry name" value="CYCLOPROPANE-FATTY-ACYL-PHOSPHOLIPID SYNTHASE"/>
    <property type="match status" value="1"/>
</dbReference>
<organism evidence="2 3">
    <name type="scientific">Streptomyces indicus</name>
    <dbReference type="NCBI Taxonomy" id="417292"/>
    <lineage>
        <taxon>Bacteria</taxon>
        <taxon>Bacillati</taxon>
        <taxon>Actinomycetota</taxon>
        <taxon>Actinomycetes</taxon>
        <taxon>Kitasatosporales</taxon>
        <taxon>Streptomycetaceae</taxon>
        <taxon>Streptomyces</taxon>
    </lineage>
</organism>
<sequence>MDRQQISSIAHRDHPIAAPLHDASVARLLARALPRGDERVLDLGCGEAAWLVRAAEGRPGVRADGVDLSEPALARGRQHLETAGLGGRVTLHQRDAAGYAAPDPYDVVLCVGSTHAFGGLLPTLDACARHLRRGGRVVVGEGFWEREPDARTLEVGFEKDEFADLAGTVDQVTEAGWTPVYAHVSTRAEWDDYEWSWTGSLSAWALDHAGEREAGQALEAADRHRDQWLKGYRGTLGFVTLVLRRD</sequence>
<keyword evidence="3" id="KW-1185">Reference proteome</keyword>
<dbReference type="Pfam" id="PF13649">
    <property type="entry name" value="Methyltransf_25"/>
    <property type="match status" value="1"/>
</dbReference>
<evidence type="ECO:0000313" key="3">
    <source>
        <dbReference type="Proteomes" id="UP000199155"/>
    </source>
</evidence>
<gene>
    <name evidence="2" type="ORF">SAMN05421806_102527</name>
</gene>
<evidence type="ECO:0000313" key="2">
    <source>
        <dbReference type="EMBL" id="SDJ78799.1"/>
    </source>
</evidence>
<evidence type="ECO:0000259" key="1">
    <source>
        <dbReference type="Pfam" id="PF13649"/>
    </source>
</evidence>
<dbReference type="OrthoDB" id="474235at2"/>